<sequence>MKMNESTIEMIVWKTRQTFNTDRTKNIQFRIKQLKQLRKCLTENYDQFMDALLADLDKPKAEASGTEMLPLLNDIDYQLKYIHYHTRVHYTKTKHLTNIFDSTYVHYEPLGVVLIISPWNYPLTLSIRPLVGAIAAGNCAILKPSEFAPNYERLLAELLPKYLDPECYRVVTGDASVSSRLLENHFDLIFFTGSPSIGKIVYRAATKFLTPCVMELGGKNPAYLDNNVNDFYETAKRIIWAKCINKGQVCIAPDYLICMKKVQDQFIKLVPGFLKEFYGNDASKSPFYGRIVNRKNFEHLRILLESNKEKVVIGGNIDVQTGFFPLTIMANVTFSDPIMQKEIFGPILPIVTVESLDEALTLIRQNEKPLAINVYTDNDNVFKRFQNETSSGTIVKNDHFFNLHANLLPFGGVGNSGFGNYYGPYSFRTFSHAKSVMIKRHNFITNILMKKRYPPYSDSNLRIFSFLLARNFIDDIDFCQTFRYLLTFITGILITLFIVWILSMKVE</sequence>
<dbReference type="OMA" id="EIDWCKQ"/>
<keyword evidence="2 4" id="KW-0560">Oxidoreductase</keyword>
<dbReference type="PANTHER" id="PTHR43570:SF16">
    <property type="entry name" value="ALDEHYDE DEHYDROGENASE TYPE III, ISOFORM Q"/>
    <property type="match status" value="1"/>
</dbReference>
<dbReference type="FunFam" id="3.40.605.10:FF:000004">
    <property type="entry name" value="Aldehyde dehydrogenase"/>
    <property type="match status" value="1"/>
</dbReference>
<dbReference type="PIRSF" id="PIRSF036492">
    <property type="entry name" value="ALDH"/>
    <property type="match status" value="1"/>
</dbReference>
<keyword evidence="10" id="KW-1185">Reference proteome</keyword>
<dbReference type="SUPFAM" id="SSF53720">
    <property type="entry name" value="ALDH-like"/>
    <property type="match status" value="1"/>
</dbReference>
<keyword evidence="3" id="KW-0520">NAD</keyword>
<dbReference type="Pfam" id="PF00171">
    <property type="entry name" value="Aldedh"/>
    <property type="match status" value="1"/>
</dbReference>
<evidence type="ECO:0000259" key="9">
    <source>
        <dbReference type="Pfam" id="PF00171"/>
    </source>
</evidence>
<evidence type="ECO:0000256" key="7">
    <source>
        <dbReference type="RuleBase" id="RU003345"/>
    </source>
</evidence>
<evidence type="ECO:0000256" key="1">
    <source>
        <dbReference type="ARBA" id="ARBA00009986"/>
    </source>
</evidence>
<dbReference type="KEGG" id="dpte:113791015"/>
<reference evidence="11" key="1">
    <citation type="submission" date="2025-08" db="UniProtKB">
        <authorList>
            <consortium name="RefSeq"/>
        </authorList>
    </citation>
    <scope>IDENTIFICATION</scope>
    <source>
        <strain evidence="11">Airmid</strain>
    </source>
</reference>
<dbReference type="PROSITE" id="PS00687">
    <property type="entry name" value="ALDEHYDE_DEHYDR_GLU"/>
    <property type="match status" value="1"/>
</dbReference>
<dbReference type="Gene3D" id="3.40.605.10">
    <property type="entry name" value="Aldehyde Dehydrogenase, Chain A, domain 1"/>
    <property type="match status" value="1"/>
</dbReference>
<dbReference type="GO" id="GO:0006081">
    <property type="term" value="P:aldehyde metabolic process"/>
    <property type="evidence" value="ECO:0007669"/>
    <property type="project" value="InterPro"/>
</dbReference>
<evidence type="ECO:0000256" key="2">
    <source>
        <dbReference type="ARBA" id="ARBA00023002"/>
    </source>
</evidence>
<keyword evidence="8" id="KW-0472">Membrane</keyword>
<accession>A0A6P6XSW7</accession>
<evidence type="ECO:0000256" key="6">
    <source>
        <dbReference type="PROSITE-ProRule" id="PRU10007"/>
    </source>
</evidence>
<evidence type="ECO:0000256" key="8">
    <source>
        <dbReference type="SAM" id="Phobius"/>
    </source>
</evidence>
<feature type="active site" evidence="5 6">
    <location>
        <position position="215"/>
    </location>
</feature>
<evidence type="ECO:0000256" key="3">
    <source>
        <dbReference type="ARBA" id="ARBA00023027"/>
    </source>
</evidence>
<dbReference type="InterPro" id="IPR016162">
    <property type="entry name" value="Ald_DH_N"/>
</dbReference>
<organism evidence="10 11">
    <name type="scientific">Dermatophagoides pteronyssinus</name>
    <name type="common">European house dust mite</name>
    <dbReference type="NCBI Taxonomy" id="6956"/>
    <lineage>
        <taxon>Eukaryota</taxon>
        <taxon>Metazoa</taxon>
        <taxon>Ecdysozoa</taxon>
        <taxon>Arthropoda</taxon>
        <taxon>Chelicerata</taxon>
        <taxon>Arachnida</taxon>
        <taxon>Acari</taxon>
        <taxon>Acariformes</taxon>
        <taxon>Sarcoptiformes</taxon>
        <taxon>Astigmata</taxon>
        <taxon>Psoroptidia</taxon>
        <taxon>Analgoidea</taxon>
        <taxon>Pyroglyphidae</taxon>
        <taxon>Dermatophagoidinae</taxon>
        <taxon>Dermatophagoides</taxon>
    </lineage>
</organism>
<dbReference type="GO" id="GO:0005737">
    <property type="term" value="C:cytoplasm"/>
    <property type="evidence" value="ECO:0007669"/>
    <property type="project" value="TreeGrafter"/>
</dbReference>
<comment type="similarity">
    <text evidence="1 4 7">Belongs to the aldehyde dehydrogenase family.</text>
</comment>
<dbReference type="RefSeq" id="XP_027196532.1">
    <property type="nucleotide sequence ID" value="XM_027340731.1"/>
</dbReference>
<dbReference type="InterPro" id="IPR012394">
    <property type="entry name" value="Aldehyde_DH_NAD(P)"/>
</dbReference>
<dbReference type="FunFam" id="3.40.309.10:FF:000003">
    <property type="entry name" value="Aldehyde dehydrogenase"/>
    <property type="match status" value="1"/>
</dbReference>
<dbReference type="InterPro" id="IPR029510">
    <property type="entry name" value="Ald_DH_CS_GLU"/>
</dbReference>
<dbReference type="AlphaFoldDB" id="A0A6P6XSW7"/>
<dbReference type="GO" id="GO:0004029">
    <property type="term" value="F:aldehyde dehydrogenase (NAD+) activity"/>
    <property type="evidence" value="ECO:0007669"/>
    <property type="project" value="TreeGrafter"/>
</dbReference>
<dbReference type="OrthoDB" id="440325at2759"/>
<dbReference type="InterPro" id="IPR016161">
    <property type="entry name" value="Ald_DH/histidinol_DH"/>
</dbReference>
<dbReference type="InterPro" id="IPR016163">
    <property type="entry name" value="Ald_DH_C"/>
</dbReference>
<dbReference type="Gene3D" id="3.40.309.10">
    <property type="entry name" value="Aldehyde Dehydrogenase, Chain A, domain 2"/>
    <property type="match status" value="1"/>
</dbReference>
<evidence type="ECO:0000256" key="4">
    <source>
        <dbReference type="PIRNR" id="PIRNR036492"/>
    </source>
</evidence>
<keyword evidence="8" id="KW-1133">Transmembrane helix</keyword>
<gene>
    <name evidence="11" type="primary">LOC113791015</name>
</gene>
<keyword evidence="8" id="KW-0812">Transmembrane</keyword>
<evidence type="ECO:0000256" key="5">
    <source>
        <dbReference type="PIRSR" id="PIRSR036492-1"/>
    </source>
</evidence>
<evidence type="ECO:0000313" key="11">
    <source>
        <dbReference type="RefSeq" id="XP_027196532.1"/>
    </source>
</evidence>
<feature type="transmembrane region" description="Helical" evidence="8">
    <location>
        <begin position="482"/>
        <end position="502"/>
    </location>
</feature>
<dbReference type="InParanoid" id="A0A6P6XSW7"/>
<name>A0A6P6XSW7_DERPT</name>
<dbReference type="InterPro" id="IPR015590">
    <property type="entry name" value="Aldehyde_DH_dom"/>
</dbReference>
<dbReference type="Proteomes" id="UP000515146">
    <property type="component" value="Unplaced"/>
</dbReference>
<feature type="active site" evidence="5">
    <location>
        <position position="250"/>
    </location>
</feature>
<evidence type="ECO:0000313" key="10">
    <source>
        <dbReference type="Proteomes" id="UP000515146"/>
    </source>
</evidence>
<dbReference type="PANTHER" id="PTHR43570">
    <property type="entry name" value="ALDEHYDE DEHYDROGENASE"/>
    <property type="match status" value="1"/>
</dbReference>
<protein>
    <recommendedName>
        <fullName evidence="4">Aldehyde dehydrogenase</fullName>
    </recommendedName>
</protein>
<feature type="domain" description="Aldehyde dehydrogenase" evidence="9">
    <location>
        <begin position="3"/>
        <end position="436"/>
    </location>
</feature>
<proteinExistence type="inferred from homology"/>